<evidence type="ECO:0000313" key="3">
    <source>
        <dbReference type="Proteomes" id="UP001189122"/>
    </source>
</evidence>
<keyword evidence="3" id="KW-1185">Reference proteome</keyword>
<dbReference type="PANTHER" id="PTHR37250:SF1">
    <property type="entry name" value="OS05G0496000 PROTEIN"/>
    <property type="match status" value="1"/>
</dbReference>
<dbReference type="AlphaFoldDB" id="A0A7I8J0B8"/>
<evidence type="ECO:0000313" key="2">
    <source>
        <dbReference type="EMBL" id="CAA2624076.1"/>
    </source>
</evidence>
<accession>A0A7I8J0B8</accession>
<proteinExistence type="predicted"/>
<name>A0A7I8J0B8_SPIIN</name>
<evidence type="ECO:0000256" key="1">
    <source>
        <dbReference type="SAM" id="MobiDB-lite"/>
    </source>
</evidence>
<feature type="region of interest" description="Disordered" evidence="1">
    <location>
        <begin position="26"/>
        <end position="54"/>
    </location>
</feature>
<dbReference type="EMBL" id="LR743594">
    <property type="protein sequence ID" value="CAA2624076.1"/>
    <property type="molecule type" value="Genomic_DNA"/>
</dbReference>
<protein>
    <submittedName>
        <fullName evidence="2">Uncharacterized protein</fullName>
    </submittedName>
</protein>
<dbReference type="Proteomes" id="UP001189122">
    <property type="component" value="Unassembled WGS sequence"/>
</dbReference>
<sequence length="138" mass="15223">MEPLNIGFSAKSDHARADASPYILLSRHGQRPSPVEASKPEIAQREVQTSRGEVFQESMEIEISPQKEGCHLDIDMEAPITVDQIKQSDGLGAMDDITGFLPAAIDSSDYESVLRNAREFEGLPREISRAGLGWEEPK</sequence>
<gene>
    <name evidence="2" type="ORF">SI7747_07009963</name>
</gene>
<dbReference type="PANTHER" id="PTHR37250">
    <property type="entry name" value="OS05G0496000 PROTEIN"/>
    <property type="match status" value="1"/>
</dbReference>
<dbReference type="EMBL" id="CACRZD030000007">
    <property type="protein sequence ID" value="CAA6663578.1"/>
    <property type="molecule type" value="Genomic_DNA"/>
</dbReference>
<reference evidence="2 3" key="1">
    <citation type="submission" date="2019-12" db="EMBL/GenBank/DDBJ databases">
        <authorList>
            <person name="Scholz U."/>
            <person name="Mascher M."/>
            <person name="Fiebig A."/>
        </authorList>
    </citation>
    <scope>NUCLEOTIDE SEQUENCE</scope>
</reference>
<organism evidence="2">
    <name type="scientific">Spirodela intermedia</name>
    <name type="common">Intermediate duckweed</name>
    <dbReference type="NCBI Taxonomy" id="51605"/>
    <lineage>
        <taxon>Eukaryota</taxon>
        <taxon>Viridiplantae</taxon>
        <taxon>Streptophyta</taxon>
        <taxon>Embryophyta</taxon>
        <taxon>Tracheophyta</taxon>
        <taxon>Spermatophyta</taxon>
        <taxon>Magnoliopsida</taxon>
        <taxon>Liliopsida</taxon>
        <taxon>Araceae</taxon>
        <taxon>Lemnoideae</taxon>
        <taxon>Spirodela</taxon>
    </lineage>
</organism>